<dbReference type="RefSeq" id="WP_107865022.1">
    <property type="nucleotide sequence ID" value="NZ_QAON01000004.1"/>
</dbReference>
<dbReference type="Proteomes" id="UP000244223">
    <property type="component" value="Unassembled WGS sequence"/>
</dbReference>
<evidence type="ECO:0000259" key="1">
    <source>
        <dbReference type="Pfam" id="PF01936"/>
    </source>
</evidence>
<comment type="caution">
    <text evidence="2">The sequence shown here is derived from an EMBL/GenBank/DDBJ whole genome shotgun (WGS) entry which is preliminary data.</text>
</comment>
<gene>
    <name evidence="2" type="ORF">C8N29_10455</name>
</gene>
<evidence type="ECO:0000313" key="3">
    <source>
        <dbReference type="Proteomes" id="UP000244223"/>
    </source>
</evidence>
<dbReference type="OrthoDB" id="9800236at2"/>
<proteinExistence type="predicted"/>
<accession>A0A2T5J0V2</accession>
<feature type="domain" description="NYN" evidence="1">
    <location>
        <begin position="89"/>
        <end position="193"/>
    </location>
</feature>
<sequence>MGLFFLNRLQFFKRKYYLSKPDLTSEQIVLVIQQIIKKHLFNCPKNIYQHTYRIFYYDSPPLTIKVHLPLLNQGETHKRVLDFAKDKKNIQRSEILERLKKQPKFALCLGSIKHEKQWKLKDTTLNKLLREEIYFEQLSNEDFYYEMRQKGVDIKLGIDISTLAQQKLVNKIILIAGDSDFVPAAKLARIHGIDFVLDALHNNIDESLHEHIDGLVSYDLVAILKDILAVEPDIKPNWWTANTNP</sequence>
<dbReference type="CDD" id="cd18722">
    <property type="entry name" value="PIN_NicB-like"/>
    <property type="match status" value="1"/>
</dbReference>
<protein>
    <submittedName>
        <fullName evidence="2">NYN domain-containing protein</fullName>
    </submittedName>
</protein>
<dbReference type="Gene3D" id="3.40.50.1010">
    <property type="entry name" value="5'-nuclease"/>
    <property type="match status" value="1"/>
</dbReference>
<dbReference type="GO" id="GO:0004540">
    <property type="term" value="F:RNA nuclease activity"/>
    <property type="evidence" value="ECO:0007669"/>
    <property type="project" value="InterPro"/>
</dbReference>
<organism evidence="2 3">
    <name type="scientific">Agitococcus lubricus</name>
    <dbReference type="NCBI Taxonomy" id="1077255"/>
    <lineage>
        <taxon>Bacteria</taxon>
        <taxon>Pseudomonadati</taxon>
        <taxon>Pseudomonadota</taxon>
        <taxon>Gammaproteobacteria</taxon>
        <taxon>Moraxellales</taxon>
        <taxon>Moraxellaceae</taxon>
        <taxon>Agitococcus</taxon>
    </lineage>
</organism>
<dbReference type="InterPro" id="IPR021139">
    <property type="entry name" value="NYN"/>
</dbReference>
<evidence type="ECO:0000313" key="2">
    <source>
        <dbReference type="EMBL" id="PTQ90017.1"/>
    </source>
</evidence>
<dbReference type="EMBL" id="QAON01000004">
    <property type="protein sequence ID" value="PTQ90017.1"/>
    <property type="molecule type" value="Genomic_DNA"/>
</dbReference>
<reference evidence="2 3" key="1">
    <citation type="submission" date="2018-04" db="EMBL/GenBank/DDBJ databases">
        <title>Genomic Encyclopedia of Archaeal and Bacterial Type Strains, Phase II (KMG-II): from individual species to whole genera.</title>
        <authorList>
            <person name="Goeker M."/>
        </authorList>
    </citation>
    <scope>NUCLEOTIDE SEQUENCE [LARGE SCALE GENOMIC DNA]</scope>
    <source>
        <strain evidence="2 3">DSM 5822</strain>
    </source>
</reference>
<dbReference type="Pfam" id="PF01936">
    <property type="entry name" value="NYN"/>
    <property type="match status" value="1"/>
</dbReference>
<dbReference type="AlphaFoldDB" id="A0A2T5J0V2"/>
<name>A0A2T5J0V2_9GAMM</name>
<keyword evidence="3" id="KW-1185">Reference proteome</keyword>